<gene>
    <name evidence="1" type="ORF">RBSH_02073</name>
</gene>
<dbReference type="RefSeq" id="WP_007331894.1">
    <property type="nucleotide sequence ID" value="NZ_AMCW01000055.1"/>
</dbReference>
<dbReference type="EMBL" id="AMCW01000055">
    <property type="protein sequence ID" value="EKK02439.1"/>
    <property type="molecule type" value="Genomic_DNA"/>
</dbReference>
<dbReference type="AlphaFoldDB" id="K5DHX5"/>
<dbReference type="Proteomes" id="UP000007993">
    <property type="component" value="Unassembled WGS sequence"/>
</dbReference>
<reference evidence="1 2" key="1">
    <citation type="journal article" date="2013" name="Mar. Genomics">
        <title>Expression of sulfatases in Rhodopirellula baltica and the diversity of sulfatases in the genus Rhodopirellula.</title>
        <authorList>
            <person name="Wegner C.E."/>
            <person name="Richter-Heitmann T."/>
            <person name="Klindworth A."/>
            <person name="Klockow C."/>
            <person name="Richter M."/>
            <person name="Achstetter T."/>
            <person name="Glockner F.O."/>
            <person name="Harder J."/>
        </authorList>
    </citation>
    <scope>NUCLEOTIDE SEQUENCE [LARGE SCALE GENOMIC DNA]</scope>
    <source>
        <strain evidence="1 2">SH28</strain>
    </source>
</reference>
<evidence type="ECO:0000313" key="1">
    <source>
        <dbReference type="EMBL" id="EKK02439.1"/>
    </source>
</evidence>
<name>K5DHX5_RHOBT</name>
<accession>K5DHX5</accession>
<proteinExistence type="predicted"/>
<protein>
    <submittedName>
        <fullName evidence="1">Uncharacterized protein</fullName>
    </submittedName>
</protein>
<dbReference type="PATRIC" id="fig|993517.3.peg.2243"/>
<organism evidence="1 2">
    <name type="scientific">Rhodopirellula baltica SH28</name>
    <dbReference type="NCBI Taxonomy" id="993517"/>
    <lineage>
        <taxon>Bacteria</taxon>
        <taxon>Pseudomonadati</taxon>
        <taxon>Planctomycetota</taxon>
        <taxon>Planctomycetia</taxon>
        <taxon>Pirellulales</taxon>
        <taxon>Pirellulaceae</taxon>
        <taxon>Rhodopirellula</taxon>
    </lineage>
</organism>
<comment type="caution">
    <text evidence="1">The sequence shown here is derived from an EMBL/GenBank/DDBJ whole genome shotgun (WGS) entry which is preliminary data.</text>
</comment>
<evidence type="ECO:0000313" key="2">
    <source>
        <dbReference type="Proteomes" id="UP000007993"/>
    </source>
</evidence>
<sequence length="154" mass="17501">MSVKSKYADRVVELDDNIGKITDTTPWTGIQTARLSSTNVATLVAMAGGDASAAEWARRGPQKYAATVPAVYDLWQDPQERYDLFMNSFTEKTWMMVLFNKDTSDLMKTDEANPPRKLQSETYTGPMQIERFRKIDKIKSLLKKKGIDLNELKD</sequence>